<feature type="chain" id="PRO_5003026791" evidence="4">
    <location>
        <begin position="23"/>
        <end position="660"/>
    </location>
</feature>
<dbReference type="SUPFAM" id="SSF51445">
    <property type="entry name" value="(Trans)glycosidases"/>
    <property type="match status" value="1"/>
</dbReference>
<protein>
    <submittedName>
        <fullName evidence="6">Hyalurononglucosaminidase</fullName>
        <ecNumber evidence="6">3.2.1.35</ecNumber>
    </submittedName>
</protein>
<dbReference type="SUPFAM" id="SSF55545">
    <property type="entry name" value="beta-N-acetylhexosaminidase-like domain"/>
    <property type="match status" value="1"/>
</dbReference>
<feature type="signal peptide" evidence="4">
    <location>
        <begin position="1"/>
        <end position="22"/>
    </location>
</feature>
<feature type="domain" description="GH84" evidence="5">
    <location>
        <begin position="176"/>
        <end position="478"/>
    </location>
</feature>
<sequence>MIHIKKLFGIVLMSLIALHSYAQNDVYTIYPVPHNQHSLAGKATFTHTVNIVADAGIDEVTIARAKQIIDQKGGSTQVSRRADKRCSNIYLGVNGQKGIASNKLKQWKIRHHAFDKKDKFDKHLLCLSVEAGKAQVVILGENTDATFYGLASLEQIFDRGTRNLPCVCIEDYADVQYRGVIEGYYGVPYSAKATKDLFAFMARYKMNSYMYGAKSDPYHSQKWQEAYPDSITAEQEAIGFLSSPMLRDITQTAHQNKVNFIWAIHPGGAFTENKDNHVVDKIMQKFEKMYDLGVRQFGIFVDDVGVPDDSISLALNAKRLTEAQRAVEARWNKNYKTAADTVKPINFVPQLYAYSWVNAKVRHKFFKALSHIPHNVVVYITGANVWSVPNSHDLQVVARSFGRPLAWWWNYPCNDNDISKLFVRDTYTNFADEKWIDNGAKLDATLTGASAIISNPMQQGTASKIALFGVADHAWNHAAFDNEPSYQASLKAVVGADYAKSFDHLSHYLRYYDGEPMKTLIDNYKYNGDPKPLIAEMETVMRECNEMMELKDQQHPELELFSTDIMPWVEKVSDMAYITHQLLQAIHGERAQQAHPDVITSKIISMEQGLDHNGKYKFSILQGMGDDIKLSYIGAEPSQTVMRPFLTYLKKKLMAHHIKP</sequence>
<gene>
    <name evidence="6" type="primary">nagH</name>
    <name evidence="6" type="ORF">HMPREF0645_2368</name>
</gene>
<proteinExistence type="inferred from homology"/>
<keyword evidence="7" id="KW-1185">Reference proteome</keyword>
<keyword evidence="2 3" id="KW-0326">Glycosidase</keyword>
<dbReference type="EMBL" id="ACKS01000085">
    <property type="protein sequence ID" value="EFA43141.1"/>
    <property type="molecule type" value="Genomic_DNA"/>
</dbReference>
<evidence type="ECO:0000259" key="5">
    <source>
        <dbReference type="PROSITE" id="PS52009"/>
    </source>
</evidence>
<dbReference type="EC" id="3.2.1.35" evidence="6"/>
<dbReference type="PANTHER" id="PTHR13170">
    <property type="entry name" value="O-GLCNACASE"/>
    <property type="match status" value="1"/>
</dbReference>
<evidence type="ECO:0000313" key="7">
    <source>
        <dbReference type="Proteomes" id="UP000003160"/>
    </source>
</evidence>
<dbReference type="Gene3D" id="3.30.379.10">
    <property type="entry name" value="Chitobiase/beta-hexosaminidase domain 2-like"/>
    <property type="match status" value="1"/>
</dbReference>
<evidence type="ECO:0000256" key="2">
    <source>
        <dbReference type="ARBA" id="ARBA00023295"/>
    </source>
</evidence>
<dbReference type="HOGENOM" id="CLU_419114_0_0_10"/>
<evidence type="ECO:0000256" key="4">
    <source>
        <dbReference type="SAM" id="SignalP"/>
    </source>
</evidence>
<evidence type="ECO:0000313" key="6">
    <source>
        <dbReference type="EMBL" id="EFA43141.1"/>
    </source>
</evidence>
<dbReference type="PANTHER" id="PTHR13170:SF16">
    <property type="entry name" value="PROTEIN O-GLCNACASE"/>
    <property type="match status" value="1"/>
</dbReference>
<comment type="caution">
    <text evidence="6">The sequence shown here is derived from an EMBL/GenBank/DDBJ whole genome shotgun (WGS) entry which is preliminary data.</text>
</comment>
<dbReference type="RefSeq" id="WP_007174471.1">
    <property type="nucleotide sequence ID" value="NZ_GG704781.1"/>
</dbReference>
<dbReference type="InterPro" id="IPR011496">
    <property type="entry name" value="O-GlcNAcase_cat"/>
</dbReference>
<evidence type="ECO:0000256" key="1">
    <source>
        <dbReference type="ARBA" id="ARBA00022801"/>
    </source>
</evidence>
<dbReference type="PROSITE" id="PS52009">
    <property type="entry name" value="GH84"/>
    <property type="match status" value="1"/>
</dbReference>
<dbReference type="Proteomes" id="UP000003160">
    <property type="component" value="Unassembled WGS sequence"/>
</dbReference>
<dbReference type="InterPro" id="IPR015882">
    <property type="entry name" value="HEX_bac_N"/>
</dbReference>
<evidence type="ECO:0000256" key="3">
    <source>
        <dbReference type="PROSITE-ProRule" id="PRU01353"/>
    </source>
</evidence>
<dbReference type="GO" id="GO:0005975">
    <property type="term" value="P:carbohydrate metabolic process"/>
    <property type="evidence" value="ECO:0007669"/>
    <property type="project" value="UniProtKB-ARBA"/>
</dbReference>
<dbReference type="GO" id="GO:1901135">
    <property type="term" value="P:carbohydrate derivative metabolic process"/>
    <property type="evidence" value="ECO:0007669"/>
    <property type="project" value="UniProtKB-ARBA"/>
</dbReference>
<organism evidence="6 7">
    <name type="scientific">Hallella bergensis DSM 17361</name>
    <dbReference type="NCBI Taxonomy" id="585502"/>
    <lineage>
        <taxon>Bacteria</taxon>
        <taxon>Pseudomonadati</taxon>
        <taxon>Bacteroidota</taxon>
        <taxon>Bacteroidia</taxon>
        <taxon>Bacteroidales</taxon>
        <taxon>Prevotellaceae</taxon>
        <taxon>Hallella</taxon>
    </lineage>
</organism>
<dbReference type="InterPro" id="IPR017853">
    <property type="entry name" value="GH"/>
</dbReference>
<reference evidence="6 7" key="1">
    <citation type="submission" date="2009-10" db="EMBL/GenBank/DDBJ databases">
        <authorList>
            <person name="Qin X."/>
            <person name="Bachman B."/>
            <person name="Battles P."/>
            <person name="Bell A."/>
            <person name="Bess C."/>
            <person name="Bickham C."/>
            <person name="Chaboub L."/>
            <person name="Chen D."/>
            <person name="Coyle M."/>
            <person name="Deiros D.R."/>
            <person name="Dinh H."/>
            <person name="Forbes L."/>
            <person name="Fowler G."/>
            <person name="Francisco L."/>
            <person name="Fu Q."/>
            <person name="Gubbala S."/>
            <person name="Hale W."/>
            <person name="Han Y."/>
            <person name="Hemphill L."/>
            <person name="Highlander S.K."/>
            <person name="Hirani K."/>
            <person name="Hogues M."/>
            <person name="Jackson L."/>
            <person name="Jakkamsetti A."/>
            <person name="Javaid M."/>
            <person name="Jiang H."/>
            <person name="Korchina V."/>
            <person name="Kovar C."/>
            <person name="Lara F."/>
            <person name="Lee S."/>
            <person name="Mata R."/>
            <person name="Mathew T."/>
            <person name="Moen C."/>
            <person name="Morales K."/>
            <person name="Munidasa M."/>
            <person name="Nazareth L."/>
            <person name="Ngo R."/>
            <person name="Nguyen L."/>
            <person name="Okwuonu G."/>
            <person name="Ongeri F."/>
            <person name="Patil S."/>
            <person name="Petrosino J."/>
            <person name="Pham C."/>
            <person name="Pham P."/>
            <person name="Pu L.-L."/>
            <person name="Puazo M."/>
            <person name="Raj R."/>
            <person name="Reid J."/>
            <person name="Rouhana J."/>
            <person name="Saada N."/>
            <person name="Shang Y."/>
            <person name="Simmons D."/>
            <person name="Thornton R."/>
            <person name="Warren J."/>
            <person name="Weissenberger G."/>
            <person name="Zhang J."/>
            <person name="Zhang L."/>
            <person name="Zhou C."/>
            <person name="Zhu D."/>
            <person name="Muzny D."/>
            <person name="Worley K."/>
            <person name="Gibbs R."/>
        </authorList>
    </citation>
    <scope>NUCLEOTIDE SEQUENCE [LARGE SCALE GENOMIC DNA]</scope>
    <source>
        <strain evidence="6 7">DSM 17361</strain>
    </source>
</reference>
<dbReference type="GO" id="GO:0004415">
    <property type="term" value="F:hyalurononglucosaminidase activity"/>
    <property type="evidence" value="ECO:0007669"/>
    <property type="project" value="UniProtKB-EC"/>
</dbReference>
<dbReference type="InterPro" id="IPR029018">
    <property type="entry name" value="Hex-like_dom2"/>
</dbReference>
<accession>D1PZI3</accession>
<feature type="active site" description="Proton donor" evidence="3">
    <location>
        <position position="303"/>
    </location>
</feature>
<dbReference type="InterPro" id="IPR051822">
    <property type="entry name" value="Glycosyl_Hydrolase_84"/>
</dbReference>
<dbReference type="AlphaFoldDB" id="D1PZI3"/>
<dbReference type="Pfam" id="PF07555">
    <property type="entry name" value="NAGidase"/>
    <property type="match status" value="1"/>
</dbReference>
<dbReference type="eggNOG" id="COG3525">
    <property type="taxonomic scope" value="Bacteria"/>
</dbReference>
<dbReference type="Pfam" id="PF02838">
    <property type="entry name" value="Glyco_hydro_20b"/>
    <property type="match status" value="1"/>
</dbReference>
<comment type="similarity">
    <text evidence="3">Belongs to the glycosyl hydrolase 84 family.</text>
</comment>
<keyword evidence="1 3" id="KW-0378">Hydrolase</keyword>
<dbReference type="Gene3D" id="3.20.20.80">
    <property type="entry name" value="Glycosidases"/>
    <property type="match status" value="1"/>
</dbReference>
<keyword evidence="4" id="KW-0732">Signal</keyword>
<name>D1PZI3_9BACT</name>